<sequence>MLTDYTLQIALGQISSYVLTAYALQLYLVRSVIIDMLASFGSFIILSTLCAIFTLAFPPSVSLLRLSLLSGVFLLSLHLVPAFGDFCFQFPPSGSLQSAQLNHPIRSLLFSYNCIWVGNVNFLRR</sequence>
<dbReference type="Gramene" id="CDO99466">
    <property type="protein sequence ID" value="CDO99466"/>
    <property type="gene ID" value="GSCOC_T00029055001"/>
</dbReference>
<feature type="transmembrane region" description="Helical" evidence="1">
    <location>
        <begin position="6"/>
        <end position="29"/>
    </location>
</feature>
<dbReference type="InParanoid" id="A0A068TT75"/>
<proteinExistence type="predicted"/>
<accession>A0A068TT75</accession>
<evidence type="ECO:0000313" key="3">
    <source>
        <dbReference type="Proteomes" id="UP000295252"/>
    </source>
</evidence>
<dbReference type="AlphaFoldDB" id="A0A068TT75"/>
<feature type="transmembrane region" description="Helical" evidence="1">
    <location>
        <begin position="36"/>
        <end position="57"/>
    </location>
</feature>
<keyword evidence="1" id="KW-0472">Membrane</keyword>
<evidence type="ECO:0000256" key="1">
    <source>
        <dbReference type="SAM" id="Phobius"/>
    </source>
</evidence>
<keyword evidence="1" id="KW-1133">Transmembrane helix</keyword>
<organism evidence="2 3">
    <name type="scientific">Coffea canephora</name>
    <name type="common">Robusta coffee</name>
    <dbReference type="NCBI Taxonomy" id="49390"/>
    <lineage>
        <taxon>Eukaryota</taxon>
        <taxon>Viridiplantae</taxon>
        <taxon>Streptophyta</taxon>
        <taxon>Embryophyta</taxon>
        <taxon>Tracheophyta</taxon>
        <taxon>Spermatophyta</taxon>
        <taxon>Magnoliopsida</taxon>
        <taxon>eudicotyledons</taxon>
        <taxon>Gunneridae</taxon>
        <taxon>Pentapetalae</taxon>
        <taxon>asterids</taxon>
        <taxon>lamiids</taxon>
        <taxon>Gentianales</taxon>
        <taxon>Rubiaceae</taxon>
        <taxon>Ixoroideae</taxon>
        <taxon>Gardenieae complex</taxon>
        <taxon>Bertiereae - Coffeeae clade</taxon>
        <taxon>Coffeeae</taxon>
        <taxon>Coffea</taxon>
    </lineage>
</organism>
<gene>
    <name evidence="2" type="ORF">GSCOC_T00029055001</name>
</gene>
<dbReference type="EMBL" id="HG739088">
    <property type="protein sequence ID" value="CDO99466.1"/>
    <property type="molecule type" value="Genomic_DNA"/>
</dbReference>
<dbReference type="Proteomes" id="UP000295252">
    <property type="component" value="Chromosome IV"/>
</dbReference>
<reference evidence="3" key="1">
    <citation type="journal article" date="2014" name="Science">
        <title>The coffee genome provides insight into the convergent evolution of caffeine biosynthesis.</title>
        <authorList>
            <person name="Denoeud F."/>
            <person name="Carretero-Paulet L."/>
            <person name="Dereeper A."/>
            <person name="Droc G."/>
            <person name="Guyot R."/>
            <person name="Pietrella M."/>
            <person name="Zheng C."/>
            <person name="Alberti A."/>
            <person name="Anthony F."/>
            <person name="Aprea G."/>
            <person name="Aury J.M."/>
            <person name="Bento P."/>
            <person name="Bernard M."/>
            <person name="Bocs S."/>
            <person name="Campa C."/>
            <person name="Cenci A."/>
            <person name="Combes M.C."/>
            <person name="Crouzillat D."/>
            <person name="Da Silva C."/>
            <person name="Daddiego L."/>
            <person name="De Bellis F."/>
            <person name="Dussert S."/>
            <person name="Garsmeur O."/>
            <person name="Gayraud T."/>
            <person name="Guignon V."/>
            <person name="Jahn K."/>
            <person name="Jamilloux V."/>
            <person name="Joet T."/>
            <person name="Labadie K."/>
            <person name="Lan T."/>
            <person name="Leclercq J."/>
            <person name="Lepelley M."/>
            <person name="Leroy T."/>
            <person name="Li L.T."/>
            <person name="Librado P."/>
            <person name="Lopez L."/>
            <person name="Munoz A."/>
            <person name="Noel B."/>
            <person name="Pallavicini A."/>
            <person name="Perrotta G."/>
            <person name="Poncet V."/>
            <person name="Pot D."/>
            <person name="Priyono X."/>
            <person name="Rigoreau M."/>
            <person name="Rouard M."/>
            <person name="Rozas J."/>
            <person name="Tranchant-Dubreuil C."/>
            <person name="VanBuren R."/>
            <person name="Zhang Q."/>
            <person name="Andrade A.C."/>
            <person name="Argout X."/>
            <person name="Bertrand B."/>
            <person name="de Kochko A."/>
            <person name="Graziosi G."/>
            <person name="Henry R.J."/>
            <person name="Jayarama X."/>
            <person name="Ming R."/>
            <person name="Nagai C."/>
            <person name="Rounsley S."/>
            <person name="Sankoff D."/>
            <person name="Giuliano G."/>
            <person name="Albert V.A."/>
            <person name="Wincker P."/>
            <person name="Lashermes P."/>
        </authorList>
    </citation>
    <scope>NUCLEOTIDE SEQUENCE [LARGE SCALE GENOMIC DNA]</scope>
    <source>
        <strain evidence="3">cv. DH200-94</strain>
    </source>
</reference>
<protein>
    <submittedName>
        <fullName evidence="2">Uncharacterized protein</fullName>
    </submittedName>
</protein>
<keyword evidence="1" id="KW-0812">Transmembrane</keyword>
<keyword evidence="3" id="KW-1185">Reference proteome</keyword>
<name>A0A068TT75_COFCA</name>
<evidence type="ECO:0000313" key="2">
    <source>
        <dbReference type="EMBL" id="CDO99466.1"/>
    </source>
</evidence>
<feature type="transmembrane region" description="Helical" evidence="1">
    <location>
        <begin position="63"/>
        <end position="83"/>
    </location>
</feature>